<feature type="compositionally biased region" description="Gly residues" evidence="15">
    <location>
        <begin position="200"/>
        <end position="224"/>
    </location>
</feature>
<evidence type="ECO:0000313" key="17">
    <source>
        <dbReference type="Proteomes" id="UP000076874"/>
    </source>
</evidence>
<dbReference type="InterPro" id="IPR004600">
    <property type="entry name" value="TFIIH_Tfb4/GTF2H3"/>
</dbReference>
<feature type="compositionally biased region" description="Basic residues" evidence="15">
    <location>
        <begin position="442"/>
        <end position="451"/>
    </location>
</feature>
<keyword evidence="8 14" id="KW-0862">Zinc</keyword>
<dbReference type="EMBL" id="AZHD01000014">
    <property type="protein sequence ID" value="OAA57484.1"/>
    <property type="molecule type" value="Genomic_DNA"/>
</dbReference>
<evidence type="ECO:0000256" key="6">
    <source>
        <dbReference type="ARBA" id="ARBA00022763"/>
    </source>
</evidence>
<dbReference type="GO" id="GO:0006355">
    <property type="term" value="P:regulation of DNA-templated transcription"/>
    <property type="evidence" value="ECO:0007669"/>
    <property type="project" value="InterPro"/>
</dbReference>
<feature type="region of interest" description="Disordered" evidence="15">
    <location>
        <begin position="397"/>
        <end position="417"/>
    </location>
</feature>
<evidence type="ECO:0000256" key="2">
    <source>
        <dbReference type="ARBA" id="ARBA00004123"/>
    </source>
</evidence>
<keyword evidence="10 14" id="KW-0804">Transcription</keyword>
<dbReference type="Proteomes" id="UP000076874">
    <property type="component" value="Unassembled WGS sequence"/>
</dbReference>
<evidence type="ECO:0000256" key="4">
    <source>
        <dbReference type="ARBA" id="ARBA00021280"/>
    </source>
</evidence>
<evidence type="ECO:0000256" key="5">
    <source>
        <dbReference type="ARBA" id="ARBA00022723"/>
    </source>
</evidence>
<evidence type="ECO:0000256" key="10">
    <source>
        <dbReference type="ARBA" id="ARBA00023163"/>
    </source>
</evidence>
<dbReference type="AlphaFoldDB" id="A0A167QBK8"/>
<dbReference type="GO" id="GO:0005675">
    <property type="term" value="C:transcription factor TFIIH holo complex"/>
    <property type="evidence" value="ECO:0007669"/>
    <property type="project" value="UniProtKB-UniRule"/>
</dbReference>
<dbReference type="GO" id="GO:0008270">
    <property type="term" value="F:zinc ion binding"/>
    <property type="evidence" value="ECO:0007669"/>
    <property type="project" value="UniProtKB-KW"/>
</dbReference>
<evidence type="ECO:0000256" key="14">
    <source>
        <dbReference type="RuleBase" id="RU368090"/>
    </source>
</evidence>
<dbReference type="Pfam" id="PF03850">
    <property type="entry name" value="Tfb4"/>
    <property type="match status" value="2"/>
</dbReference>
<reference evidence="16 17" key="1">
    <citation type="journal article" date="2016" name="Genome Biol. Evol.">
        <title>Divergent and convergent evolution of fungal pathogenicity.</title>
        <authorList>
            <person name="Shang Y."/>
            <person name="Xiao G."/>
            <person name="Zheng P."/>
            <person name="Cen K."/>
            <person name="Zhan S."/>
            <person name="Wang C."/>
        </authorList>
    </citation>
    <scope>NUCLEOTIDE SEQUENCE [LARGE SCALE GENOMIC DNA]</scope>
    <source>
        <strain evidence="16 17">RCEF 264</strain>
    </source>
</reference>
<feature type="region of interest" description="Disordered" evidence="15">
    <location>
        <begin position="198"/>
        <end position="239"/>
    </location>
</feature>
<accession>A0A167QBK8</accession>
<evidence type="ECO:0000256" key="3">
    <source>
        <dbReference type="ARBA" id="ARBA00005273"/>
    </source>
</evidence>
<keyword evidence="6 14" id="KW-0227">DNA damage</keyword>
<keyword evidence="5 14" id="KW-0479">Metal-binding</keyword>
<organism evidence="16 17">
    <name type="scientific">Niveomyces insectorum RCEF 264</name>
    <dbReference type="NCBI Taxonomy" id="1081102"/>
    <lineage>
        <taxon>Eukaryota</taxon>
        <taxon>Fungi</taxon>
        <taxon>Dikarya</taxon>
        <taxon>Ascomycota</taxon>
        <taxon>Pezizomycotina</taxon>
        <taxon>Sordariomycetes</taxon>
        <taxon>Hypocreomycetidae</taxon>
        <taxon>Hypocreales</taxon>
        <taxon>Cordycipitaceae</taxon>
        <taxon>Niveomyces</taxon>
    </lineage>
</organism>
<dbReference type="PANTHER" id="PTHR12831">
    <property type="entry name" value="TRANSCRIPTION INITIATION FACTOR IIH TFIIH , POLYPEPTIDE 3-RELATED"/>
    <property type="match status" value="1"/>
</dbReference>
<feature type="compositionally biased region" description="Low complexity" evidence="15">
    <location>
        <begin position="118"/>
        <end position="131"/>
    </location>
</feature>
<evidence type="ECO:0000256" key="13">
    <source>
        <dbReference type="ARBA" id="ARBA00033341"/>
    </source>
</evidence>
<name>A0A167QBK8_9HYPO</name>
<evidence type="ECO:0000256" key="9">
    <source>
        <dbReference type="ARBA" id="ARBA00023015"/>
    </source>
</evidence>
<sequence length="472" mass="48206">MDAVDASAHYEVSTEGDTPALLTIVLDTNPRAWAALANTLPLSKAIANILVFANSHLALSSTNQVAVIASHSNRAVWLYPSRHNVAAAKRAQQRDSNNNSNGDDNGDGHDVPMTDAENGNSNSNTKNGKTTPFSANKFPQFREIEATLLQSVRDLVTSTTERDLDETTTQLAGALTLALAHINKTSILIPAAAAAAAGKEAGGGGGKPGGGSSSGGGGGGGAKGGRTAAPGSGQAGDSNDEVGLHARILVISVSDSAPAQYIATMNAVFAAAHAGVAIDVLALRGTAAFLQQAAYITRGTFIAAPQPTGGDAGVADGADNDDDDDQQQRRHAQGLLTYLMMGFSAASARDVARALVAPSADAVDFRAACFCHRRVVDTGFVCSICLSIFCEVPPAGAPSLAGEDENGRSTPRRGAPATAECLTCGSQLRLGNYGAKPAVVPRPKRKKKKRLPGTTGSGREETGSAVGTPMAP</sequence>
<dbReference type="GO" id="GO:0006289">
    <property type="term" value="P:nucleotide-excision repair"/>
    <property type="evidence" value="ECO:0007669"/>
    <property type="project" value="UniProtKB-UniRule"/>
</dbReference>
<evidence type="ECO:0000256" key="1">
    <source>
        <dbReference type="ARBA" id="ARBA00002817"/>
    </source>
</evidence>
<gene>
    <name evidence="16" type="ORF">SPI_07143</name>
</gene>
<comment type="caution">
    <text evidence="16">The sequence shown here is derived from an EMBL/GenBank/DDBJ whole genome shotgun (WGS) entry which is preliminary data.</text>
</comment>
<comment type="similarity">
    <text evidence="3 14">Belongs to the TFB4 family.</text>
</comment>
<evidence type="ECO:0000256" key="11">
    <source>
        <dbReference type="ARBA" id="ARBA00023204"/>
    </source>
</evidence>
<proteinExistence type="inferred from homology"/>
<keyword evidence="7 14" id="KW-0863">Zinc-finger</keyword>
<dbReference type="InterPro" id="IPR036465">
    <property type="entry name" value="vWFA_dom_sf"/>
</dbReference>
<evidence type="ECO:0000313" key="16">
    <source>
        <dbReference type="EMBL" id="OAA57484.1"/>
    </source>
</evidence>
<keyword evidence="9 14" id="KW-0805">Transcription regulation</keyword>
<keyword evidence="17" id="KW-1185">Reference proteome</keyword>
<dbReference type="PANTHER" id="PTHR12831:SF0">
    <property type="entry name" value="GENERAL TRANSCRIPTION FACTOR IIH SUBUNIT 3"/>
    <property type="match status" value="1"/>
</dbReference>
<dbReference type="Gene3D" id="3.40.50.410">
    <property type="entry name" value="von Willebrand factor, type A domain"/>
    <property type="match status" value="1"/>
</dbReference>
<comment type="function">
    <text evidence="1 14">Component of the general transcription and DNA repair factor IIH (TFIIH) core complex, which is involved in general and transcription-coupled nucleotide excision repair (NER) of damaged DNA and, when complexed to TFIIK, in RNA transcription by RNA polymerase II. In NER, TFIIH acts by opening DNA around the lesion to allow the excision of the damaged oligonucleotide and its replacement by a new DNA fragment. In transcription, TFIIH has an essential role in transcription initiation. When the pre-initiation complex (PIC) has been established, TFIIH is required for promoter opening and promoter escape. Phosphorylation of the C-terminal tail (CTD) of the largest subunit of RNA polymerase II by the kinase module TFIIK controls the initiation of transcription.</text>
</comment>
<evidence type="ECO:0000256" key="15">
    <source>
        <dbReference type="SAM" id="MobiDB-lite"/>
    </source>
</evidence>
<comment type="subunit">
    <text evidence="14">Component of the 7-subunit TFIIH core complex composed of XPB/SSL2, XPD/RAD3, SSL1, TFB1, TFB2, TFB4 and TFB5, which is active in NER. The core complex associates with the 3-subunit CTD-kinase module TFIIK composed of CCL1, KIN28 and TFB3 to form the 10-subunit holoenzyme (holo-TFIIH) active in transcription.</text>
</comment>
<feature type="region of interest" description="Disordered" evidence="15">
    <location>
        <begin position="307"/>
        <end position="329"/>
    </location>
</feature>
<evidence type="ECO:0000256" key="8">
    <source>
        <dbReference type="ARBA" id="ARBA00022833"/>
    </source>
</evidence>
<evidence type="ECO:0000256" key="7">
    <source>
        <dbReference type="ARBA" id="ARBA00022771"/>
    </source>
</evidence>
<keyword evidence="11 14" id="KW-0234">DNA repair</keyword>
<comment type="subcellular location">
    <subcellularLocation>
        <location evidence="2 14">Nucleus</location>
    </subcellularLocation>
</comment>
<keyword evidence="12 14" id="KW-0539">Nucleus</keyword>
<dbReference type="STRING" id="1081102.A0A167QBK8"/>
<evidence type="ECO:0000256" key="12">
    <source>
        <dbReference type="ARBA" id="ARBA00023242"/>
    </source>
</evidence>
<feature type="region of interest" description="Disordered" evidence="15">
    <location>
        <begin position="434"/>
        <end position="472"/>
    </location>
</feature>
<feature type="region of interest" description="Disordered" evidence="15">
    <location>
        <begin position="87"/>
        <end position="136"/>
    </location>
</feature>
<dbReference type="OrthoDB" id="17307at2759"/>
<dbReference type="GO" id="GO:0000439">
    <property type="term" value="C:transcription factor TFIIH core complex"/>
    <property type="evidence" value="ECO:0007669"/>
    <property type="project" value="UniProtKB-UniRule"/>
</dbReference>
<protein>
    <recommendedName>
        <fullName evidence="4 14">General transcription and DNA repair factor IIH subunit TFB4</fullName>
        <shortName evidence="14">TFIIH subunit TFB4</shortName>
    </recommendedName>
    <alternativeName>
        <fullName evidence="13 14">RNA polymerase II transcription factor B subunit 4</fullName>
    </alternativeName>
</protein>